<comment type="caution">
    <text evidence="1">The sequence shown here is derived from an EMBL/GenBank/DDBJ whole genome shotgun (WGS) entry which is preliminary data.</text>
</comment>
<organism evidence="1 2">
    <name type="scientific">Pieris macdunnoughi</name>
    <dbReference type="NCBI Taxonomy" id="345717"/>
    <lineage>
        <taxon>Eukaryota</taxon>
        <taxon>Metazoa</taxon>
        <taxon>Ecdysozoa</taxon>
        <taxon>Arthropoda</taxon>
        <taxon>Hexapoda</taxon>
        <taxon>Insecta</taxon>
        <taxon>Pterygota</taxon>
        <taxon>Neoptera</taxon>
        <taxon>Endopterygota</taxon>
        <taxon>Lepidoptera</taxon>
        <taxon>Glossata</taxon>
        <taxon>Ditrysia</taxon>
        <taxon>Papilionoidea</taxon>
        <taxon>Pieridae</taxon>
        <taxon>Pierinae</taxon>
        <taxon>Pieris</taxon>
    </lineage>
</organism>
<accession>A0A821XY65</accession>
<dbReference type="AlphaFoldDB" id="A0A821XY65"/>
<sequence length="73" mass="8017">MHGVGAAYRRGLSREAARGRLARPGRHARSQTLLAAAPRLWAARRPRFSDVATAAAAAFRWAQHRHATETTSK</sequence>
<dbReference type="EMBL" id="CAJOBZ010000071">
    <property type="protein sequence ID" value="CAF4949542.1"/>
    <property type="molecule type" value="Genomic_DNA"/>
</dbReference>
<protein>
    <submittedName>
        <fullName evidence="1">Uncharacterized protein</fullName>
    </submittedName>
</protein>
<keyword evidence="2" id="KW-1185">Reference proteome</keyword>
<dbReference type="Proteomes" id="UP000663880">
    <property type="component" value="Unassembled WGS sequence"/>
</dbReference>
<proteinExistence type="predicted"/>
<reference evidence="1" key="1">
    <citation type="submission" date="2021-02" db="EMBL/GenBank/DDBJ databases">
        <authorList>
            <person name="Steward A R."/>
        </authorList>
    </citation>
    <scope>NUCLEOTIDE SEQUENCE</scope>
</reference>
<gene>
    <name evidence="1" type="ORF">PMACD_LOCUS15541</name>
</gene>
<evidence type="ECO:0000313" key="1">
    <source>
        <dbReference type="EMBL" id="CAF4949542.1"/>
    </source>
</evidence>
<evidence type="ECO:0000313" key="2">
    <source>
        <dbReference type="Proteomes" id="UP000663880"/>
    </source>
</evidence>
<name>A0A821XY65_9NEOP</name>